<feature type="domain" description="Teneurin-like YD-shell" evidence="3">
    <location>
        <begin position="630"/>
        <end position="743"/>
    </location>
</feature>
<dbReference type="PANTHER" id="PTHR32305">
    <property type="match status" value="1"/>
</dbReference>
<dbReference type="InterPro" id="IPR056823">
    <property type="entry name" value="TEN-like_YD-shell"/>
</dbReference>
<keyword evidence="5" id="KW-1185">Reference proteome</keyword>
<dbReference type="PANTHER" id="PTHR32305:SF15">
    <property type="entry name" value="PROTEIN RHSA-RELATED"/>
    <property type="match status" value="1"/>
</dbReference>
<evidence type="ECO:0000256" key="2">
    <source>
        <dbReference type="ARBA" id="ARBA00022737"/>
    </source>
</evidence>
<dbReference type="Gene3D" id="2.130.10.130">
    <property type="entry name" value="Integrin alpha, N-terminal"/>
    <property type="match status" value="2"/>
</dbReference>
<dbReference type="RefSeq" id="WP_076534725.1">
    <property type="nucleotide sequence ID" value="NZ_BMEH01000031.1"/>
</dbReference>
<dbReference type="Proteomes" id="UP000186141">
    <property type="component" value="Unassembled WGS sequence"/>
</dbReference>
<dbReference type="InterPro" id="IPR013517">
    <property type="entry name" value="FG-GAP"/>
</dbReference>
<accession>A0A1N7QT06</accession>
<keyword evidence="1" id="KW-0732">Signal</keyword>
<protein>
    <submittedName>
        <fullName evidence="4">YD repeat-containing protein</fullName>
    </submittedName>
</protein>
<evidence type="ECO:0000256" key="1">
    <source>
        <dbReference type="ARBA" id="ARBA00022729"/>
    </source>
</evidence>
<evidence type="ECO:0000313" key="4">
    <source>
        <dbReference type="EMBL" id="SIT26060.1"/>
    </source>
</evidence>
<gene>
    <name evidence="4" type="ORF">SAMN05421774_1323</name>
</gene>
<dbReference type="OrthoDB" id="1488578at2"/>
<dbReference type="SUPFAM" id="SSF69318">
    <property type="entry name" value="Integrin alpha N-terminal domain"/>
    <property type="match status" value="1"/>
</dbReference>
<reference evidence="4 5" key="1">
    <citation type="submission" date="2017-01" db="EMBL/GenBank/DDBJ databases">
        <authorList>
            <person name="Mah S.A."/>
            <person name="Swanson W.J."/>
            <person name="Moy G.W."/>
            <person name="Vacquier V.D."/>
        </authorList>
    </citation>
    <scope>NUCLEOTIDE SEQUENCE [LARGE SCALE GENOMIC DNA]</scope>
    <source>
        <strain evidence="4 5">DSM 26375</strain>
    </source>
</reference>
<dbReference type="InterPro" id="IPR006530">
    <property type="entry name" value="YD"/>
</dbReference>
<keyword evidence="2" id="KW-0677">Repeat</keyword>
<dbReference type="Gene3D" id="2.180.10.10">
    <property type="entry name" value="RHS repeat-associated core"/>
    <property type="match status" value="4"/>
</dbReference>
<dbReference type="InterPro" id="IPR028994">
    <property type="entry name" value="Integrin_alpha_N"/>
</dbReference>
<evidence type="ECO:0000259" key="3">
    <source>
        <dbReference type="Pfam" id="PF25023"/>
    </source>
</evidence>
<dbReference type="EMBL" id="FTOT01000032">
    <property type="protein sequence ID" value="SIT26060.1"/>
    <property type="molecule type" value="Genomic_DNA"/>
</dbReference>
<feature type="domain" description="Teneurin-like YD-shell" evidence="3">
    <location>
        <begin position="408"/>
        <end position="542"/>
    </location>
</feature>
<dbReference type="STRING" id="1086013.SAMN05421774_1323"/>
<name>A0A1N7QT06_9RHOB</name>
<dbReference type="InterPro" id="IPR050708">
    <property type="entry name" value="T6SS_VgrG/RHS"/>
</dbReference>
<evidence type="ECO:0000313" key="5">
    <source>
        <dbReference type="Proteomes" id="UP000186141"/>
    </source>
</evidence>
<dbReference type="NCBIfam" id="TIGR01643">
    <property type="entry name" value="YD_repeat_2x"/>
    <property type="match status" value="4"/>
</dbReference>
<sequence>MPDKGVSTFNPQPTLTEFDGDPLVFPSVGTQGVAIADLDGDGLLDVAYGSSGTGSARIVRGLGGRDMVYDREFVFAAPNAVPPSGVYTPNLIGLVAGELGSEGIPDLGYGLQVEDRVGYLLNDGFGNLSDVTILATSMTATDVAIIDIDGDGYEDFLFLNRTSLVDNEVQVAYGSPTGLAAPVRANYRSQLGVPVQFEIGDIDGNGQLDIAWRLTSGATTFLFQTSPRTFVTVVSSPAIGPSPINRLGKYFQLADFNGDGKLDIVWSGTDNITVYLNANTTGRTFLAGVGLARPPAATTAMYVHAVDANGDGLPDIVASGGDTVVVYVSNGDGTFQPFEEGLVDYSIEDMAFADIDGDGSLDLVSAQRFSTSVHFSRPSASGKFVAGAGEFSELTALPGGGWERRYKDGNVVVFDEDGRQTAEVDPQGNTRAFAYDVDGRLSTVTDQVGGVTSFAYGLLGRLDTITYPDGRVTSFTYDDDAGALASITEPSPESGTVSFGYDANGRLISTTNQNGNTTGYSYDATGKLSGSTLPDGSSIRTQIGASIGLVDAFGSAAAVPLKFVKPEDRITVAMDRKGGETEIEVNEFGSIVRTTDPIGRVTLLEREADDLVTAITRPNESLPGGTRRDEMTYDTRGNILTLTEAEGTSLERTTRYEYEPVFSKVTLKIDPGNYETEYEYDPTGLVLKIEDAEGGQRLFTYTAEGQLESSIDKNGNETAYGYDIRGNLDEIAYADGSVTTLAYDTRGYPTVRAEASGTPMERQIHRTYDSLGRVLTVFVTDSGGIPAQGEISITYDPAGNPIGRIDQTGIATSAEYDALERLVEMTDPIEGTIHRTYNLFGEMTEFTNGAGETFAYSFGNPPHG</sequence>
<dbReference type="AlphaFoldDB" id="A0A1N7QT06"/>
<organism evidence="4 5">
    <name type="scientific">Gemmobacter megaterium</name>
    <dbReference type="NCBI Taxonomy" id="1086013"/>
    <lineage>
        <taxon>Bacteria</taxon>
        <taxon>Pseudomonadati</taxon>
        <taxon>Pseudomonadota</taxon>
        <taxon>Alphaproteobacteria</taxon>
        <taxon>Rhodobacterales</taxon>
        <taxon>Paracoccaceae</taxon>
        <taxon>Gemmobacter</taxon>
    </lineage>
</organism>
<proteinExistence type="predicted"/>
<dbReference type="Pfam" id="PF13517">
    <property type="entry name" value="FG-GAP_3"/>
    <property type="match status" value="1"/>
</dbReference>
<dbReference type="Pfam" id="PF25023">
    <property type="entry name" value="TEN_YD-shell"/>
    <property type="match status" value="2"/>
</dbReference>